<proteinExistence type="predicted"/>
<keyword evidence="1" id="KW-0808">Transferase</keyword>
<protein>
    <submittedName>
        <fullName evidence="8">MASE3 domain-containing protein</fullName>
    </submittedName>
</protein>
<dbReference type="InterPro" id="IPR005467">
    <property type="entry name" value="His_kinase_dom"/>
</dbReference>
<keyword evidence="4" id="KW-1133">Transmembrane helix</keyword>
<dbReference type="InterPro" id="IPR000014">
    <property type="entry name" value="PAS"/>
</dbReference>
<reference evidence="9" key="1">
    <citation type="journal article" date="2019" name="Int. J. Syst. Evol. Microbiol.">
        <title>The Global Catalogue of Microorganisms (GCM) 10K type strain sequencing project: providing services to taxonomists for standard genome sequencing and annotation.</title>
        <authorList>
            <consortium name="The Broad Institute Genomics Platform"/>
            <consortium name="The Broad Institute Genome Sequencing Center for Infectious Disease"/>
            <person name="Wu L."/>
            <person name="Ma J."/>
        </authorList>
    </citation>
    <scope>NUCLEOTIDE SEQUENCE [LARGE SCALE GENOMIC DNA]</scope>
    <source>
        <strain evidence="9">KCTC 42986</strain>
    </source>
</reference>
<dbReference type="InterPro" id="IPR036890">
    <property type="entry name" value="HATPase_C_sf"/>
</dbReference>
<evidence type="ECO:0000256" key="3">
    <source>
        <dbReference type="ARBA" id="ARBA00023012"/>
    </source>
</evidence>
<feature type="domain" description="Histidine kinase" evidence="5">
    <location>
        <begin position="457"/>
        <end position="646"/>
    </location>
</feature>
<evidence type="ECO:0000256" key="4">
    <source>
        <dbReference type="SAM" id="Phobius"/>
    </source>
</evidence>
<evidence type="ECO:0000256" key="2">
    <source>
        <dbReference type="ARBA" id="ARBA00022777"/>
    </source>
</evidence>
<feature type="transmembrane region" description="Helical" evidence="4">
    <location>
        <begin position="48"/>
        <end position="67"/>
    </location>
</feature>
<name>A0ABV7F184_9BURK</name>
<dbReference type="EMBL" id="JBHRTP010000023">
    <property type="protein sequence ID" value="MFC3107981.1"/>
    <property type="molecule type" value="Genomic_DNA"/>
</dbReference>
<keyword evidence="4" id="KW-0472">Membrane</keyword>
<evidence type="ECO:0000256" key="1">
    <source>
        <dbReference type="ARBA" id="ARBA00022679"/>
    </source>
</evidence>
<evidence type="ECO:0000313" key="8">
    <source>
        <dbReference type="EMBL" id="MFC3107981.1"/>
    </source>
</evidence>
<dbReference type="SUPFAM" id="SSF55785">
    <property type="entry name" value="PYP-like sensor domain (PAS domain)"/>
    <property type="match status" value="1"/>
</dbReference>
<dbReference type="CDD" id="cd16917">
    <property type="entry name" value="HATPase_UhpB-NarQ-NarX-like"/>
    <property type="match status" value="1"/>
</dbReference>
<dbReference type="Pfam" id="PF02518">
    <property type="entry name" value="HATPase_c"/>
    <property type="match status" value="1"/>
</dbReference>
<organism evidence="8 9">
    <name type="scientific">Undibacterium arcticum</name>
    <dbReference type="NCBI Taxonomy" id="1762892"/>
    <lineage>
        <taxon>Bacteria</taxon>
        <taxon>Pseudomonadati</taxon>
        <taxon>Pseudomonadota</taxon>
        <taxon>Betaproteobacteria</taxon>
        <taxon>Burkholderiales</taxon>
        <taxon>Oxalobacteraceae</taxon>
        <taxon>Undibacterium</taxon>
    </lineage>
</organism>
<dbReference type="Proteomes" id="UP001595530">
    <property type="component" value="Unassembled WGS sequence"/>
</dbReference>
<dbReference type="Pfam" id="PF13426">
    <property type="entry name" value="PAS_9"/>
    <property type="match status" value="1"/>
</dbReference>
<dbReference type="InterPro" id="IPR035965">
    <property type="entry name" value="PAS-like_dom_sf"/>
</dbReference>
<dbReference type="SMART" id="SM00091">
    <property type="entry name" value="PAS"/>
    <property type="match status" value="1"/>
</dbReference>
<keyword evidence="9" id="KW-1185">Reference proteome</keyword>
<dbReference type="SUPFAM" id="SSF55874">
    <property type="entry name" value="ATPase domain of HSP90 chaperone/DNA topoisomerase II/histidine kinase"/>
    <property type="match status" value="1"/>
</dbReference>
<feature type="transmembrane region" description="Helical" evidence="4">
    <location>
        <begin position="113"/>
        <end position="132"/>
    </location>
</feature>
<accession>A0ABV7F184</accession>
<dbReference type="Pfam" id="PF07730">
    <property type="entry name" value="HisKA_3"/>
    <property type="match status" value="1"/>
</dbReference>
<keyword evidence="4" id="KW-0812">Transmembrane</keyword>
<feature type="domain" description="PAC" evidence="7">
    <location>
        <begin position="379"/>
        <end position="431"/>
    </location>
</feature>
<dbReference type="InterPro" id="IPR011712">
    <property type="entry name" value="Sig_transdc_His_kin_sub3_dim/P"/>
</dbReference>
<comment type="caution">
    <text evidence="8">The sequence shown here is derived from an EMBL/GenBank/DDBJ whole genome shotgun (WGS) entry which is preliminary data.</text>
</comment>
<keyword evidence="3" id="KW-0902">Two-component regulatory system</keyword>
<feature type="domain" description="PAS" evidence="6">
    <location>
        <begin position="300"/>
        <end position="356"/>
    </location>
</feature>
<evidence type="ECO:0000259" key="7">
    <source>
        <dbReference type="PROSITE" id="PS50113"/>
    </source>
</evidence>
<dbReference type="Pfam" id="PF17159">
    <property type="entry name" value="MASE3"/>
    <property type="match status" value="1"/>
</dbReference>
<sequence>MKLATPYKLDHARAILGVLLLFFAASGLGAEFTDHRLNGGVPVLSELLETGAIAMFGVVFVLGWNALGENRKQGMVVLAIAALCIALLDALHMMSVQGLFDINTPANLSRDRYLSLFARAVAAKSLLMIALLPFNSRVRRRAATAALTLAVVTVGVVASLIFRHADLLPPLLIVGRGPTTLYLNVEYAIAAVNAVTGVLLYRQLRTTMQTSEQATSDRTTLHFNALIAAAAMAFSALYFVASTTIEPAMNMFNVLAQLCMAIAALSLCRATLTIGLHTPYAAQTALLQQMEETSSGIDQSQMRMTGIIENANDAIISTDESQKIVQANAAAAAMFRTTVEEMQGKSLEDYLPQQERTAPDEHHSYPGNNEISIRMTGRRATDHAVIGVKSNGEEFPLEGSISSMMVNDDRIYTVILRDITERRQIQEQMAQSHKELSQFAIALNAVREEERKHIARDLHDDLGQLLAAMRMDLSLLQQQPVQTSRSEQLLGSMDKLLVTSITSLRRIATDLRPRALDEGGLYFALESLRKEFIARHGIDCRLVANEAALALDDARSTAIFRIIQESLTNIVRHAQASKVTLKLARHKGFLVISIQDDGRGIAHAELHKERSFGLVGMRERVRAMQGELSITGELGHGTLIEITIPL</sequence>
<dbReference type="SMART" id="SM00387">
    <property type="entry name" value="HATPase_c"/>
    <property type="match status" value="1"/>
</dbReference>
<dbReference type="InterPro" id="IPR003594">
    <property type="entry name" value="HATPase_dom"/>
</dbReference>
<dbReference type="InterPro" id="IPR000700">
    <property type="entry name" value="PAS-assoc_C"/>
</dbReference>
<dbReference type="PROSITE" id="PS50112">
    <property type="entry name" value="PAS"/>
    <property type="match status" value="1"/>
</dbReference>
<dbReference type="PROSITE" id="PS50109">
    <property type="entry name" value="HIS_KIN"/>
    <property type="match status" value="1"/>
</dbReference>
<gene>
    <name evidence="8" type="ORF">ACFOFO_08405</name>
</gene>
<feature type="transmembrane region" description="Helical" evidence="4">
    <location>
        <begin position="221"/>
        <end position="241"/>
    </location>
</feature>
<keyword evidence="2" id="KW-0418">Kinase</keyword>
<dbReference type="Gene3D" id="3.30.565.10">
    <property type="entry name" value="Histidine kinase-like ATPase, C-terminal domain"/>
    <property type="match status" value="1"/>
</dbReference>
<dbReference type="NCBIfam" id="TIGR00229">
    <property type="entry name" value="sensory_box"/>
    <property type="match status" value="1"/>
</dbReference>
<feature type="transmembrane region" description="Helical" evidence="4">
    <location>
        <begin position="74"/>
        <end position="93"/>
    </location>
</feature>
<dbReference type="Gene3D" id="3.30.450.20">
    <property type="entry name" value="PAS domain"/>
    <property type="match status" value="1"/>
</dbReference>
<feature type="transmembrane region" description="Helical" evidence="4">
    <location>
        <begin position="182"/>
        <end position="201"/>
    </location>
</feature>
<evidence type="ECO:0000259" key="5">
    <source>
        <dbReference type="PROSITE" id="PS50109"/>
    </source>
</evidence>
<dbReference type="InterPro" id="IPR033425">
    <property type="entry name" value="MASE3"/>
</dbReference>
<evidence type="ECO:0000259" key="6">
    <source>
        <dbReference type="PROSITE" id="PS50112"/>
    </source>
</evidence>
<evidence type="ECO:0000313" key="9">
    <source>
        <dbReference type="Proteomes" id="UP001595530"/>
    </source>
</evidence>
<dbReference type="PANTHER" id="PTHR24421:SF59">
    <property type="entry name" value="OXYGEN SENSOR HISTIDINE KINASE NREB"/>
    <property type="match status" value="1"/>
</dbReference>
<dbReference type="PROSITE" id="PS50113">
    <property type="entry name" value="PAC"/>
    <property type="match status" value="1"/>
</dbReference>
<feature type="transmembrane region" description="Helical" evidence="4">
    <location>
        <begin position="144"/>
        <end position="162"/>
    </location>
</feature>
<dbReference type="InterPro" id="IPR050482">
    <property type="entry name" value="Sensor_HK_TwoCompSys"/>
</dbReference>
<dbReference type="PANTHER" id="PTHR24421">
    <property type="entry name" value="NITRATE/NITRITE SENSOR PROTEIN NARX-RELATED"/>
    <property type="match status" value="1"/>
</dbReference>
<dbReference type="Gene3D" id="1.20.5.1930">
    <property type="match status" value="1"/>
</dbReference>
<dbReference type="RefSeq" id="WP_390331344.1">
    <property type="nucleotide sequence ID" value="NZ_JBHRTP010000023.1"/>
</dbReference>